<name>A0A074S0I6_9AGAM</name>
<protein>
    <submittedName>
        <fullName evidence="1">Uncharacterized protein</fullName>
    </submittedName>
</protein>
<sequence>MRQSFGVDSLRLQPKFEYLSRRVCQPLANVRQTKLPTMQIRRPNLGRCTTTKLLMATTLRFDAAPSLLLPRSRSSRMWRTVLNARSTLMIRG</sequence>
<accession>A0A074S0I6</accession>
<organism evidence="1 2">
    <name type="scientific">Rhizoctonia solani 123E</name>
    <dbReference type="NCBI Taxonomy" id="1423351"/>
    <lineage>
        <taxon>Eukaryota</taxon>
        <taxon>Fungi</taxon>
        <taxon>Dikarya</taxon>
        <taxon>Basidiomycota</taxon>
        <taxon>Agaricomycotina</taxon>
        <taxon>Agaricomycetes</taxon>
        <taxon>Cantharellales</taxon>
        <taxon>Ceratobasidiaceae</taxon>
        <taxon>Rhizoctonia</taxon>
    </lineage>
</organism>
<dbReference type="AlphaFoldDB" id="A0A074S0I6"/>
<evidence type="ECO:0000313" key="1">
    <source>
        <dbReference type="EMBL" id="KEP52831.1"/>
    </source>
</evidence>
<proteinExistence type="predicted"/>
<comment type="caution">
    <text evidence="1">The sequence shown here is derived from an EMBL/GenBank/DDBJ whole genome shotgun (WGS) entry which is preliminary data.</text>
</comment>
<dbReference type="HOGENOM" id="CLU_2414512_0_0_1"/>
<reference evidence="1 2" key="1">
    <citation type="submission" date="2013-12" db="EMBL/GenBank/DDBJ databases">
        <authorList>
            <person name="Cubeta M."/>
            <person name="Pakala S."/>
            <person name="Fedorova N."/>
            <person name="Thomas E."/>
            <person name="Dean R."/>
            <person name="Jabaji S."/>
            <person name="Neate S."/>
            <person name="Toda T."/>
            <person name="Tavantzis S."/>
            <person name="Vilgalys R."/>
            <person name="Bharathan N."/>
            <person name="Pakala S."/>
            <person name="Losada L.S."/>
            <person name="Zafar N."/>
            <person name="Nierman W."/>
        </authorList>
    </citation>
    <scope>NUCLEOTIDE SEQUENCE [LARGE SCALE GENOMIC DNA]</scope>
    <source>
        <strain evidence="1 2">123E</strain>
    </source>
</reference>
<evidence type="ECO:0000313" key="2">
    <source>
        <dbReference type="Proteomes" id="UP000027456"/>
    </source>
</evidence>
<gene>
    <name evidence="1" type="ORF">V565_039670</name>
</gene>
<keyword evidence="2" id="KW-1185">Reference proteome</keyword>
<dbReference type="EMBL" id="AZST01000086">
    <property type="protein sequence ID" value="KEP52831.1"/>
    <property type="molecule type" value="Genomic_DNA"/>
</dbReference>
<dbReference type="Proteomes" id="UP000027456">
    <property type="component" value="Unassembled WGS sequence"/>
</dbReference>